<dbReference type="PANTHER" id="PTHR35043">
    <property type="entry name" value="TRANSCRIPTION FACTOR DOMAIN-CONTAINING PROTEIN"/>
    <property type="match status" value="1"/>
</dbReference>
<dbReference type="AlphaFoldDB" id="A0A6A5U784"/>
<keyword evidence="4" id="KW-1185">Reference proteome</keyword>
<sequence length="643" mass="72862">MSARPTSALRVLALLSLFSSFALCLNSTENRVNDQSPQLVGWRDGPKERGTIKLLWNCLTTIIACTWTILHLNVPHPDHSTKTKVLRKAKWMAMTILFPEFIFAKAVTELQMAIDDLYVMKKKEKAMGDGWSVEFGKGERLVHKFFHGFVQQEQTEENEEANAVQLPPGMETVQPVDGQRQVKGSQRFQSQRIWTLTHSYFANMGGLSYQYGMDEWYTTCTPVTAHALVNCCIHSEHNPLPRIRLSKEDILDKSKADWFAKSIAVIQIFWQVTSVTTRLVRRLPISQLEICTVAFAVLATATYVANWSKPKDIELSVELPGYPGSEKHREGNYYGISFFRQLIAPSVVNPSVGHIWNDMVRLESPDTRIPILSAVVVISTGVFGGLHCLAWRTTFPTMTEKVVWLVASILSATIPLVSLTVSAIGSHSISRVGREISTVLSKTYGAGRIQQRRGKATNKRRLSHRYGIVYATREKPPKEDDMRKLHEILLRLNTQIQPFINGTRPLKSQQMRFHYVWNEAIDYYSTMRQNHPSLSLKGQLYVEDDIVAMRQNGTGIFNVGIQQSDWELIVRIFTRPQPLAKADQDLAEKIDQVNTACIWATLASGILYAITRLIILALAFAALRKQDIRVYLEVWTRNFPSVG</sequence>
<dbReference type="PANTHER" id="PTHR35043:SF8">
    <property type="entry name" value="DUF4220 DOMAIN-CONTAINING PROTEIN"/>
    <property type="match status" value="1"/>
</dbReference>
<dbReference type="EMBL" id="ML976984">
    <property type="protein sequence ID" value="KAF1959732.1"/>
    <property type="molecule type" value="Genomic_DNA"/>
</dbReference>
<evidence type="ECO:0008006" key="5">
    <source>
        <dbReference type="Google" id="ProtNLM"/>
    </source>
</evidence>
<evidence type="ECO:0000313" key="4">
    <source>
        <dbReference type="Proteomes" id="UP000800035"/>
    </source>
</evidence>
<protein>
    <recommendedName>
        <fullName evidence="5">Integral membrane protein</fullName>
    </recommendedName>
</protein>
<feature type="transmembrane region" description="Helical" evidence="1">
    <location>
        <begin position="369"/>
        <end position="390"/>
    </location>
</feature>
<proteinExistence type="predicted"/>
<keyword evidence="1" id="KW-0812">Transmembrane</keyword>
<feature type="signal peptide" evidence="2">
    <location>
        <begin position="1"/>
        <end position="24"/>
    </location>
</feature>
<keyword evidence="2" id="KW-0732">Signal</keyword>
<keyword evidence="1" id="KW-0472">Membrane</keyword>
<organism evidence="3 4">
    <name type="scientific">Byssothecium circinans</name>
    <dbReference type="NCBI Taxonomy" id="147558"/>
    <lineage>
        <taxon>Eukaryota</taxon>
        <taxon>Fungi</taxon>
        <taxon>Dikarya</taxon>
        <taxon>Ascomycota</taxon>
        <taxon>Pezizomycotina</taxon>
        <taxon>Dothideomycetes</taxon>
        <taxon>Pleosporomycetidae</taxon>
        <taxon>Pleosporales</taxon>
        <taxon>Massarineae</taxon>
        <taxon>Massarinaceae</taxon>
        <taxon>Byssothecium</taxon>
    </lineage>
</organism>
<keyword evidence="1" id="KW-1133">Transmembrane helix</keyword>
<feature type="transmembrane region" description="Helical" evidence="1">
    <location>
        <begin position="598"/>
        <end position="623"/>
    </location>
</feature>
<gene>
    <name evidence="3" type="ORF">CC80DRAFT_466828</name>
</gene>
<reference evidence="3" key="1">
    <citation type="journal article" date="2020" name="Stud. Mycol.">
        <title>101 Dothideomycetes genomes: a test case for predicting lifestyles and emergence of pathogens.</title>
        <authorList>
            <person name="Haridas S."/>
            <person name="Albert R."/>
            <person name="Binder M."/>
            <person name="Bloem J."/>
            <person name="Labutti K."/>
            <person name="Salamov A."/>
            <person name="Andreopoulos B."/>
            <person name="Baker S."/>
            <person name="Barry K."/>
            <person name="Bills G."/>
            <person name="Bluhm B."/>
            <person name="Cannon C."/>
            <person name="Castanera R."/>
            <person name="Culley D."/>
            <person name="Daum C."/>
            <person name="Ezra D."/>
            <person name="Gonzalez J."/>
            <person name="Henrissat B."/>
            <person name="Kuo A."/>
            <person name="Liang C."/>
            <person name="Lipzen A."/>
            <person name="Lutzoni F."/>
            <person name="Magnuson J."/>
            <person name="Mondo S."/>
            <person name="Nolan M."/>
            <person name="Ohm R."/>
            <person name="Pangilinan J."/>
            <person name="Park H.-J."/>
            <person name="Ramirez L."/>
            <person name="Alfaro M."/>
            <person name="Sun H."/>
            <person name="Tritt A."/>
            <person name="Yoshinaga Y."/>
            <person name="Zwiers L.-H."/>
            <person name="Turgeon B."/>
            <person name="Goodwin S."/>
            <person name="Spatafora J."/>
            <person name="Crous P."/>
            <person name="Grigoriev I."/>
        </authorList>
    </citation>
    <scope>NUCLEOTIDE SEQUENCE</scope>
    <source>
        <strain evidence="3">CBS 675.92</strain>
    </source>
</reference>
<name>A0A6A5U784_9PLEO</name>
<evidence type="ECO:0000256" key="2">
    <source>
        <dbReference type="SAM" id="SignalP"/>
    </source>
</evidence>
<dbReference type="Proteomes" id="UP000800035">
    <property type="component" value="Unassembled WGS sequence"/>
</dbReference>
<dbReference type="OrthoDB" id="9451547at2759"/>
<accession>A0A6A5U784</accession>
<feature type="chain" id="PRO_5025416484" description="Integral membrane protein" evidence="2">
    <location>
        <begin position="25"/>
        <end position="643"/>
    </location>
</feature>
<evidence type="ECO:0000313" key="3">
    <source>
        <dbReference type="EMBL" id="KAF1959732.1"/>
    </source>
</evidence>
<feature type="transmembrane region" description="Helical" evidence="1">
    <location>
        <begin position="402"/>
        <end position="424"/>
    </location>
</feature>
<evidence type="ECO:0000256" key="1">
    <source>
        <dbReference type="SAM" id="Phobius"/>
    </source>
</evidence>